<sequence>MKNETKPVKRKVAFARSKQERIRKKKYARFMQTNYDWDYSYILDLLRFKLRMTREYIQKNSLCEKEAVAEKIRKIAETEAYLEKIVGDNYLFALIDDFNIRYGKVKHCFEKIENSSNSRFATDWSDVAPEKLEEAKAVYATLHEIAEQQRKDDLRKAFDIMCEQIWDWWD</sequence>
<reference evidence="1 2" key="1">
    <citation type="submission" date="2018-06" db="EMBL/GenBank/DDBJ databases">
        <title>Genomic Encyclopedia of Archaeal and Bacterial Type Strains, Phase II (KMG-II): from individual species to whole genera.</title>
        <authorList>
            <person name="Goeker M."/>
        </authorList>
    </citation>
    <scope>NUCLEOTIDE SEQUENCE [LARGE SCALE GENOMIC DNA]</scope>
    <source>
        <strain evidence="1 2">DSM 6779</strain>
    </source>
</reference>
<gene>
    <name evidence="1" type="ORF">LX69_01935</name>
</gene>
<proteinExistence type="predicted"/>
<accession>A0A2W7N8T2</accession>
<evidence type="ECO:0000313" key="1">
    <source>
        <dbReference type="EMBL" id="PZX16440.1"/>
    </source>
</evidence>
<dbReference type="RefSeq" id="WP_111445784.1">
    <property type="nucleotide sequence ID" value="NZ_QKZK01000013.1"/>
</dbReference>
<organism evidence="1 2">
    <name type="scientific">Breznakibacter xylanolyticus</name>
    <dbReference type="NCBI Taxonomy" id="990"/>
    <lineage>
        <taxon>Bacteria</taxon>
        <taxon>Pseudomonadati</taxon>
        <taxon>Bacteroidota</taxon>
        <taxon>Bacteroidia</taxon>
        <taxon>Marinilabiliales</taxon>
        <taxon>Marinilabiliaceae</taxon>
        <taxon>Breznakibacter</taxon>
    </lineage>
</organism>
<protein>
    <submittedName>
        <fullName evidence="1">Uncharacterized protein</fullName>
    </submittedName>
</protein>
<evidence type="ECO:0000313" key="2">
    <source>
        <dbReference type="Proteomes" id="UP000249239"/>
    </source>
</evidence>
<comment type="caution">
    <text evidence="1">The sequence shown here is derived from an EMBL/GenBank/DDBJ whole genome shotgun (WGS) entry which is preliminary data.</text>
</comment>
<dbReference type="Proteomes" id="UP000249239">
    <property type="component" value="Unassembled WGS sequence"/>
</dbReference>
<dbReference type="AlphaFoldDB" id="A0A2W7N8T2"/>
<dbReference type="EMBL" id="QKZK01000013">
    <property type="protein sequence ID" value="PZX16440.1"/>
    <property type="molecule type" value="Genomic_DNA"/>
</dbReference>
<keyword evidence="2" id="KW-1185">Reference proteome</keyword>
<name>A0A2W7N8T2_9BACT</name>